<evidence type="ECO:0000313" key="2">
    <source>
        <dbReference type="EMBL" id="GIX84555.1"/>
    </source>
</evidence>
<gene>
    <name evidence="2" type="ORF">CEXT_620881</name>
</gene>
<evidence type="ECO:0000256" key="1">
    <source>
        <dbReference type="SAM" id="MobiDB-lite"/>
    </source>
</evidence>
<reference evidence="2 3" key="1">
    <citation type="submission" date="2021-06" db="EMBL/GenBank/DDBJ databases">
        <title>Caerostris extrusa draft genome.</title>
        <authorList>
            <person name="Kono N."/>
            <person name="Arakawa K."/>
        </authorList>
    </citation>
    <scope>NUCLEOTIDE SEQUENCE [LARGE SCALE GENOMIC DNA]</scope>
</reference>
<feature type="region of interest" description="Disordered" evidence="1">
    <location>
        <begin position="1"/>
        <end position="44"/>
    </location>
</feature>
<sequence length="97" mass="10836">MQISAPPNNAPSQTDFEKHEEDTNVRSESESTDRESSGFVPNRGANCGALLNLLPMFLSMGGRPRAHAHARNEMRCSIFNEISPIPMRNHERTQNVT</sequence>
<accession>A0AAV4NJR5</accession>
<organism evidence="2 3">
    <name type="scientific">Caerostris extrusa</name>
    <name type="common">Bark spider</name>
    <name type="synonym">Caerostris bankana</name>
    <dbReference type="NCBI Taxonomy" id="172846"/>
    <lineage>
        <taxon>Eukaryota</taxon>
        <taxon>Metazoa</taxon>
        <taxon>Ecdysozoa</taxon>
        <taxon>Arthropoda</taxon>
        <taxon>Chelicerata</taxon>
        <taxon>Arachnida</taxon>
        <taxon>Araneae</taxon>
        <taxon>Araneomorphae</taxon>
        <taxon>Entelegynae</taxon>
        <taxon>Araneoidea</taxon>
        <taxon>Araneidae</taxon>
        <taxon>Caerostris</taxon>
    </lineage>
</organism>
<dbReference type="Proteomes" id="UP001054945">
    <property type="component" value="Unassembled WGS sequence"/>
</dbReference>
<feature type="compositionally biased region" description="Basic and acidic residues" evidence="1">
    <location>
        <begin position="15"/>
        <end position="36"/>
    </location>
</feature>
<evidence type="ECO:0000313" key="3">
    <source>
        <dbReference type="Proteomes" id="UP001054945"/>
    </source>
</evidence>
<keyword evidence="3" id="KW-1185">Reference proteome</keyword>
<dbReference type="AlphaFoldDB" id="A0AAV4NJR5"/>
<feature type="compositionally biased region" description="Polar residues" evidence="1">
    <location>
        <begin position="1"/>
        <end position="14"/>
    </location>
</feature>
<name>A0AAV4NJR5_CAEEX</name>
<comment type="caution">
    <text evidence="2">The sequence shown here is derived from an EMBL/GenBank/DDBJ whole genome shotgun (WGS) entry which is preliminary data.</text>
</comment>
<proteinExistence type="predicted"/>
<protein>
    <submittedName>
        <fullName evidence="2">Uncharacterized protein</fullName>
    </submittedName>
</protein>
<dbReference type="EMBL" id="BPLR01003438">
    <property type="protein sequence ID" value="GIX84555.1"/>
    <property type="molecule type" value="Genomic_DNA"/>
</dbReference>